<protein>
    <recommendedName>
        <fullName evidence="4">HTH arsR-type domain-containing protein</fullName>
    </recommendedName>
</protein>
<dbReference type="InterPro" id="IPR036390">
    <property type="entry name" value="WH_DNA-bd_sf"/>
</dbReference>
<dbReference type="OrthoDB" id="9794330at2"/>
<dbReference type="RefSeq" id="WP_054678291.1">
    <property type="nucleotide sequence ID" value="NZ_AYYO01000022.1"/>
</dbReference>
<keyword evidence="1" id="KW-0805">Transcription regulation</keyword>
<dbReference type="GO" id="GO:0003677">
    <property type="term" value="F:DNA binding"/>
    <property type="evidence" value="ECO:0007669"/>
    <property type="project" value="UniProtKB-KW"/>
</dbReference>
<dbReference type="InterPro" id="IPR036388">
    <property type="entry name" value="WH-like_DNA-bd_sf"/>
</dbReference>
<keyword evidence="6" id="KW-1185">Reference proteome</keyword>
<name>A0A0R1ZKE7_9LACO</name>
<evidence type="ECO:0000256" key="3">
    <source>
        <dbReference type="ARBA" id="ARBA00023163"/>
    </source>
</evidence>
<dbReference type="PANTHER" id="PTHR43132">
    <property type="entry name" value="ARSENICAL RESISTANCE OPERON REPRESSOR ARSR-RELATED"/>
    <property type="match status" value="1"/>
</dbReference>
<dbReference type="InterPro" id="IPR011991">
    <property type="entry name" value="ArsR-like_HTH"/>
</dbReference>
<evidence type="ECO:0000313" key="6">
    <source>
        <dbReference type="Proteomes" id="UP000051679"/>
    </source>
</evidence>
<dbReference type="PATRIC" id="fig|1291052.5.peg.1360"/>
<dbReference type="InterPro" id="IPR051011">
    <property type="entry name" value="Metal_resp_trans_reg"/>
</dbReference>
<dbReference type="GO" id="GO:0003700">
    <property type="term" value="F:DNA-binding transcription factor activity"/>
    <property type="evidence" value="ECO:0007669"/>
    <property type="project" value="InterPro"/>
</dbReference>
<dbReference type="SMART" id="SM00418">
    <property type="entry name" value="HTH_ARSR"/>
    <property type="match status" value="1"/>
</dbReference>
<dbReference type="NCBIfam" id="NF033788">
    <property type="entry name" value="HTH_metalloreg"/>
    <property type="match status" value="1"/>
</dbReference>
<keyword evidence="2" id="KW-0238">DNA-binding</keyword>
<proteinExistence type="predicted"/>
<dbReference type="InterPro" id="IPR001845">
    <property type="entry name" value="HTH_ArsR_DNA-bd_dom"/>
</dbReference>
<dbReference type="Pfam" id="PF12840">
    <property type="entry name" value="HTH_20"/>
    <property type="match status" value="1"/>
</dbReference>
<dbReference type="Gene3D" id="1.10.10.10">
    <property type="entry name" value="Winged helix-like DNA-binding domain superfamily/Winged helix DNA-binding domain"/>
    <property type="match status" value="1"/>
</dbReference>
<dbReference type="STRING" id="1291052.FC18_GL001342"/>
<dbReference type="CDD" id="cd00090">
    <property type="entry name" value="HTH_ARSR"/>
    <property type="match status" value="1"/>
</dbReference>
<evidence type="ECO:0000259" key="4">
    <source>
        <dbReference type="PROSITE" id="PS50987"/>
    </source>
</evidence>
<dbReference type="PANTHER" id="PTHR43132:SF2">
    <property type="entry name" value="ARSENICAL RESISTANCE OPERON REPRESSOR ARSR-RELATED"/>
    <property type="match status" value="1"/>
</dbReference>
<evidence type="ECO:0000256" key="1">
    <source>
        <dbReference type="ARBA" id="ARBA00023015"/>
    </source>
</evidence>
<dbReference type="EMBL" id="AYYO01000022">
    <property type="protein sequence ID" value="KRM55447.1"/>
    <property type="molecule type" value="Genomic_DNA"/>
</dbReference>
<accession>A0A0R1ZKE7</accession>
<sequence>MADIVPDDVDEARLDAAVQVFKLLANPTRLRILQLLGTGKFNVNTIGARLGLEQPVVSHQLIALKLHGLVTSEVAGKARYYSLVDPDVLTIIRAAGGLL</sequence>
<dbReference type="PRINTS" id="PR00778">
    <property type="entry name" value="HTHARSR"/>
</dbReference>
<feature type="domain" description="HTH arsR-type" evidence="4">
    <location>
        <begin position="9"/>
        <end position="99"/>
    </location>
</feature>
<dbReference type="PROSITE" id="PS50987">
    <property type="entry name" value="HTH_ARSR_2"/>
    <property type="match status" value="1"/>
</dbReference>
<dbReference type="SUPFAM" id="SSF46785">
    <property type="entry name" value="Winged helix' DNA-binding domain"/>
    <property type="match status" value="1"/>
</dbReference>
<dbReference type="Proteomes" id="UP000051679">
    <property type="component" value="Unassembled WGS sequence"/>
</dbReference>
<evidence type="ECO:0000256" key="2">
    <source>
        <dbReference type="ARBA" id="ARBA00023125"/>
    </source>
</evidence>
<gene>
    <name evidence="5" type="ORF">FC18_GL001342</name>
</gene>
<dbReference type="AlphaFoldDB" id="A0A0R1ZKE7"/>
<organism evidence="5 6">
    <name type="scientific">Lacticaseibacillus sharpeae JCM 1186 = DSM 20505</name>
    <dbReference type="NCBI Taxonomy" id="1291052"/>
    <lineage>
        <taxon>Bacteria</taxon>
        <taxon>Bacillati</taxon>
        <taxon>Bacillota</taxon>
        <taxon>Bacilli</taxon>
        <taxon>Lactobacillales</taxon>
        <taxon>Lactobacillaceae</taxon>
        <taxon>Lacticaseibacillus</taxon>
    </lineage>
</organism>
<keyword evidence="3" id="KW-0804">Transcription</keyword>
<evidence type="ECO:0000313" key="5">
    <source>
        <dbReference type="EMBL" id="KRM55447.1"/>
    </source>
</evidence>
<comment type="caution">
    <text evidence="5">The sequence shown here is derived from an EMBL/GenBank/DDBJ whole genome shotgun (WGS) entry which is preliminary data.</text>
</comment>
<reference evidence="5 6" key="1">
    <citation type="journal article" date="2015" name="Genome Announc.">
        <title>Expanding the biotechnology potential of lactobacilli through comparative genomics of 213 strains and associated genera.</title>
        <authorList>
            <person name="Sun Z."/>
            <person name="Harris H.M."/>
            <person name="McCann A."/>
            <person name="Guo C."/>
            <person name="Argimon S."/>
            <person name="Zhang W."/>
            <person name="Yang X."/>
            <person name="Jeffery I.B."/>
            <person name="Cooney J.C."/>
            <person name="Kagawa T.F."/>
            <person name="Liu W."/>
            <person name="Song Y."/>
            <person name="Salvetti E."/>
            <person name="Wrobel A."/>
            <person name="Rasinkangas P."/>
            <person name="Parkhill J."/>
            <person name="Rea M.C."/>
            <person name="O'Sullivan O."/>
            <person name="Ritari J."/>
            <person name="Douillard F.P."/>
            <person name="Paul Ross R."/>
            <person name="Yang R."/>
            <person name="Briner A.E."/>
            <person name="Felis G.E."/>
            <person name="de Vos W.M."/>
            <person name="Barrangou R."/>
            <person name="Klaenhammer T.R."/>
            <person name="Caufield P.W."/>
            <person name="Cui Y."/>
            <person name="Zhang H."/>
            <person name="O'Toole P.W."/>
        </authorList>
    </citation>
    <scope>NUCLEOTIDE SEQUENCE [LARGE SCALE GENOMIC DNA]</scope>
    <source>
        <strain evidence="5 6">DSM 20505</strain>
    </source>
</reference>